<gene>
    <name evidence="2" type="ORF">AB5I84_05795</name>
</gene>
<name>A0ABV4AG84_9GAMM</name>
<dbReference type="EMBL" id="JBGCUO010000001">
    <property type="protein sequence ID" value="MEY1661660.1"/>
    <property type="molecule type" value="Genomic_DNA"/>
</dbReference>
<organism evidence="2 3">
    <name type="scientific">Isoalcanivorax beigongshangi</name>
    <dbReference type="NCBI Taxonomy" id="3238810"/>
    <lineage>
        <taxon>Bacteria</taxon>
        <taxon>Pseudomonadati</taxon>
        <taxon>Pseudomonadota</taxon>
        <taxon>Gammaproteobacteria</taxon>
        <taxon>Oceanospirillales</taxon>
        <taxon>Alcanivoracaceae</taxon>
        <taxon>Isoalcanivorax</taxon>
    </lineage>
</organism>
<reference evidence="2 3" key="1">
    <citation type="submission" date="2024-07" db="EMBL/GenBank/DDBJ databases">
        <authorList>
            <person name="Ren Q."/>
        </authorList>
    </citation>
    <scope>NUCLEOTIDE SEQUENCE [LARGE SCALE GENOMIC DNA]</scope>
    <source>
        <strain evidence="2 3">REN37</strain>
    </source>
</reference>
<sequence length="367" mass="39326">MAESMQDALGYAYQQLMVEGEGVQVVRTATGLGVLSGASASYRTYDNLNATLMSKRAAYSRAFMAAQGGLVRHSEGLSQQCVQAMESESLVIDTGSETLVNDSLSVSEKCKDITQGMLSGAVVYAVDDRPEDKTVQVMLASSTRTRLAVDRVGAAVVATADPDAAFEHVAREISLGVVPPMGARLISNPETGENIVIGFGSAIIRQHTDAPIQRQFRQLAQRQSASRANQALVSFLTGTELYWSGSFDEKQLEGSQQFTQQLGEQGPAEDVERLQDTRHGFLNQLRMTAEGRAATEGVVPPGVQVKSFPSEDGYWMNTVAVYMPSLSRQARKAGDATAPAKQPSGGLNEAADNPRGPSGRVILDNDF</sequence>
<evidence type="ECO:0000313" key="2">
    <source>
        <dbReference type="EMBL" id="MEY1661660.1"/>
    </source>
</evidence>
<keyword evidence="3" id="KW-1185">Reference proteome</keyword>
<accession>A0ABV4AG84</accession>
<dbReference type="RefSeq" id="WP_369454910.1">
    <property type="nucleotide sequence ID" value="NZ_JBGCUO010000001.1"/>
</dbReference>
<dbReference type="Proteomes" id="UP001562065">
    <property type="component" value="Unassembled WGS sequence"/>
</dbReference>
<feature type="region of interest" description="Disordered" evidence="1">
    <location>
        <begin position="329"/>
        <end position="367"/>
    </location>
</feature>
<evidence type="ECO:0000256" key="1">
    <source>
        <dbReference type="SAM" id="MobiDB-lite"/>
    </source>
</evidence>
<comment type="caution">
    <text evidence="2">The sequence shown here is derived from an EMBL/GenBank/DDBJ whole genome shotgun (WGS) entry which is preliminary data.</text>
</comment>
<proteinExistence type="predicted"/>
<evidence type="ECO:0000313" key="3">
    <source>
        <dbReference type="Proteomes" id="UP001562065"/>
    </source>
</evidence>
<protein>
    <submittedName>
        <fullName evidence="2">Uncharacterized protein</fullName>
    </submittedName>
</protein>